<keyword evidence="2" id="KW-0812">Transmembrane</keyword>
<feature type="compositionally biased region" description="Pro residues" evidence="1">
    <location>
        <begin position="308"/>
        <end position="320"/>
    </location>
</feature>
<dbReference type="RefSeq" id="WP_143086109.1">
    <property type="nucleotide sequence ID" value="NZ_FOEF01000001.1"/>
</dbReference>
<dbReference type="STRING" id="394193.SAMN04489732_101675"/>
<feature type="transmembrane region" description="Helical" evidence="2">
    <location>
        <begin position="241"/>
        <end position="260"/>
    </location>
</feature>
<organism evidence="3 4">
    <name type="scientific">Amycolatopsis saalfeldensis</name>
    <dbReference type="NCBI Taxonomy" id="394193"/>
    <lineage>
        <taxon>Bacteria</taxon>
        <taxon>Bacillati</taxon>
        <taxon>Actinomycetota</taxon>
        <taxon>Actinomycetes</taxon>
        <taxon>Pseudonocardiales</taxon>
        <taxon>Pseudonocardiaceae</taxon>
        <taxon>Amycolatopsis</taxon>
    </lineage>
</organism>
<protein>
    <submittedName>
        <fullName evidence="3">Uncharacterized protein</fullName>
    </submittedName>
</protein>
<sequence>MTDSLTYGHPPRRRGAGATGTVTALLGFGMGGVAVSTPIVLLTKLQTGAVLSGGAITVLVLFALAGLVFLAGAATTFIRPAGGLVLLIVGGVLAVAPALLEPVLLGAPYGKFLERSFEFRVDGAYGTVGCLTLAPLVLVLAVVGLIVRGVHRGHDRAVAEGRRAPRQSRLRLVLAANPALNRLLATVVLVALGVTGVLLTLFSMSDWRDGNGVVALVLEFACWLVVAASGVALLGGQRFGARLAIGAATLAFVNAAVEALGHGWDVWPELAAALVTGVVGVLLVRPKRAGRVVSPAHPGPSPYQGGPAVPPYQGGPPGGW</sequence>
<feature type="transmembrane region" description="Helical" evidence="2">
    <location>
        <begin position="84"/>
        <end position="104"/>
    </location>
</feature>
<reference evidence="3 4" key="1">
    <citation type="submission" date="2016-10" db="EMBL/GenBank/DDBJ databases">
        <authorList>
            <person name="de Groot N.N."/>
        </authorList>
    </citation>
    <scope>NUCLEOTIDE SEQUENCE [LARGE SCALE GENOMIC DNA]</scope>
    <source>
        <strain evidence="3 4">DSM 44993</strain>
    </source>
</reference>
<dbReference type="EMBL" id="FOEF01000001">
    <property type="protein sequence ID" value="SEO62719.1"/>
    <property type="molecule type" value="Genomic_DNA"/>
</dbReference>
<feature type="transmembrane region" description="Helical" evidence="2">
    <location>
        <begin position="213"/>
        <end position="234"/>
    </location>
</feature>
<feature type="region of interest" description="Disordered" evidence="1">
    <location>
        <begin position="292"/>
        <end position="320"/>
    </location>
</feature>
<keyword evidence="2" id="KW-1133">Transmembrane helix</keyword>
<proteinExistence type="predicted"/>
<accession>A0A1H8R800</accession>
<evidence type="ECO:0000256" key="2">
    <source>
        <dbReference type="SAM" id="Phobius"/>
    </source>
</evidence>
<name>A0A1H8R800_9PSEU</name>
<gene>
    <name evidence="3" type="ORF">SAMN04489732_101675</name>
</gene>
<evidence type="ECO:0000313" key="3">
    <source>
        <dbReference type="EMBL" id="SEO62719.1"/>
    </source>
</evidence>
<feature type="transmembrane region" description="Helical" evidence="2">
    <location>
        <begin position="21"/>
        <end position="43"/>
    </location>
</feature>
<feature type="transmembrane region" description="Helical" evidence="2">
    <location>
        <begin position="124"/>
        <end position="147"/>
    </location>
</feature>
<feature type="transmembrane region" description="Helical" evidence="2">
    <location>
        <begin position="179"/>
        <end position="201"/>
    </location>
</feature>
<keyword evidence="4" id="KW-1185">Reference proteome</keyword>
<feature type="transmembrane region" description="Helical" evidence="2">
    <location>
        <begin position="49"/>
        <end position="72"/>
    </location>
</feature>
<keyword evidence="2" id="KW-0472">Membrane</keyword>
<evidence type="ECO:0000256" key="1">
    <source>
        <dbReference type="SAM" id="MobiDB-lite"/>
    </source>
</evidence>
<dbReference type="AlphaFoldDB" id="A0A1H8R800"/>
<dbReference type="Proteomes" id="UP000198582">
    <property type="component" value="Unassembled WGS sequence"/>
</dbReference>
<feature type="transmembrane region" description="Helical" evidence="2">
    <location>
        <begin position="266"/>
        <end position="284"/>
    </location>
</feature>
<evidence type="ECO:0000313" key="4">
    <source>
        <dbReference type="Proteomes" id="UP000198582"/>
    </source>
</evidence>